<evidence type="ECO:0000313" key="13">
    <source>
        <dbReference type="Proteomes" id="UP000623010"/>
    </source>
</evidence>
<evidence type="ECO:0000256" key="2">
    <source>
        <dbReference type="ARBA" id="ARBA00010472"/>
    </source>
</evidence>
<dbReference type="InterPro" id="IPR023549">
    <property type="entry name" value="Subtilisin_inhibitor"/>
</dbReference>
<keyword evidence="10" id="KW-0732">Signal</keyword>
<evidence type="ECO:0000256" key="5">
    <source>
        <dbReference type="ARBA" id="ARBA00022690"/>
    </source>
</evidence>
<dbReference type="AlphaFoldDB" id="A0A918RKB6"/>
<accession>A0A918RKB6</accession>
<dbReference type="GO" id="GO:0004867">
    <property type="term" value="F:serine-type endopeptidase inhibitor activity"/>
    <property type="evidence" value="ECO:0007669"/>
    <property type="project" value="UniProtKB-KW"/>
</dbReference>
<keyword evidence="13" id="KW-1185">Reference proteome</keyword>
<comment type="subcellular location">
    <subcellularLocation>
        <location evidence="1">Secreted</location>
    </subcellularLocation>
</comment>
<dbReference type="GO" id="GO:0005576">
    <property type="term" value="C:extracellular region"/>
    <property type="evidence" value="ECO:0007669"/>
    <property type="project" value="UniProtKB-SubCell"/>
</dbReference>
<dbReference type="InterPro" id="IPR000691">
    <property type="entry name" value="Prot_inh_I16_SSI"/>
</dbReference>
<evidence type="ECO:0000256" key="6">
    <source>
        <dbReference type="ARBA" id="ARBA00022900"/>
    </source>
</evidence>
<keyword evidence="5 8" id="KW-0646">Protease inhibitor</keyword>
<evidence type="ECO:0000256" key="8">
    <source>
        <dbReference type="RuleBase" id="RU003471"/>
    </source>
</evidence>
<keyword evidence="6 8" id="KW-0722">Serine protease inhibitor</keyword>
<dbReference type="SUPFAM" id="SSF55399">
    <property type="entry name" value="Subtilisin inhibitor"/>
    <property type="match status" value="1"/>
</dbReference>
<keyword evidence="7" id="KW-1015">Disulfide bond</keyword>
<organism evidence="12 13">
    <name type="scientific">Streptomyces echinoruber</name>
    <dbReference type="NCBI Taxonomy" id="68898"/>
    <lineage>
        <taxon>Bacteria</taxon>
        <taxon>Bacillati</taxon>
        <taxon>Actinomycetota</taxon>
        <taxon>Actinomycetes</taxon>
        <taxon>Kitasatosporales</taxon>
        <taxon>Streptomycetaceae</taxon>
        <taxon>Streptomyces</taxon>
    </lineage>
</organism>
<keyword evidence="4" id="KW-0964">Secreted</keyword>
<dbReference type="Proteomes" id="UP000623010">
    <property type="component" value="Unassembled WGS sequence"/>
</dbReference>
<evidence type="ECO:0000256" key="10">
    <source>
        <dbReference type="SAM" id="SignalP"/>
    </source>
</evidence>
<evidence type="ECO:0000259" key="11">
    <source>
        <dbReference type="Pfam" id="PF00720"/>
    </source>
</evidence>
<reference evidence="12" key="1">
    <citation type="journal article" date="2014" name="Int. J. Syst. Evol. Microbiol.">
        <title>Complete genome sequence of Corynebacterium casei LMG S-19264T (=DSM 44701T), isolated from a smear-ripened cheese.</title>
        <authorList>
            <consortium name="US DOE Joint Genome Institute (JGI-PGF)"/>
            <person name="Walter F."/>
            <person name="Albersmeier A."/>
            <person name="Kalinowski J."/>
            <person name="Ruckert C."/>
        </authorList>
    </citation>
    <scope>NUCLEOTIDE SEQUENCE</scope>
    <source>
        <strain evidence="12">JCM 5016</strain>
    </source>
</reference>
<evidence type="ECO:0000313" key="12">
    <source>
        <dbReference type="EMBL" id="GGZ99834.1"/>
    </source>
</evidence>
<feature type="region of interest" description="Disordered" evidence="9">
    <location>
        <begin position="159"/>
        <end position="178"/>
    </location>
</feature>
<evidence type="ECO:0000256" key="7">
    <source>
        <dbReference type="ARBA" id="ARBA00023157"/>
    </source>
</evidence>
<feature type="domain" description="Subtilisin inhibitor" evidence="11">
    <location>
        <begin position="68"/>
        <end position="144"/>
    </location>
</feature>
<name>A0A918RKB6_9ACTN</name>
<gene>
    <name evidence="12" type="ORF">GCM10010389_43640</name>
</gene>
<feature type="signal peptide" evidence="10">
    <location>
        <begin position="1"/>
        <end position="33"/>
    </location>
</feature>
<proteinExistence type="inferred from homology"/>
<dbReference type="Gene3D" id="3.30.350.10">
    <property type="entry name" value="Subtilisin inhibitor-like"/>
    <property type="match status" value="1"/>
</dbReference>
<dbReference type="RefSeq" id="WP_190059148.1">
    <property type="nucleotide sequence ID" value="NZ_BMWH01000019.1"/>
</dbReference>
<evidence type="ECO:0000256" key="9">
    <source>
        <dbReference type="SAM" id="MobiDB-lite"/>
    </source>
</evidence>
<evidence type="ECO:0000256" key="1">
    <source>
        <dbReference type="ARBA" id="ARBA00004613"/>
    </source>
</evidence>
<dbReference type="Pfam" id="PF00720">
    <property type="entry name" value="SSI"/>
    <property type="match status" value="1"/>
</dbReference>
<dbReference type="InterPro" id="IPR036819">
    <property type="entry name" value="Subtilisin_inhibitor-like_sf"/>
</dbReference>
<comment type="subunit">
    <text evidence="3">Homodimer.</text>
</comment>
<sequence>MRHPVAAAVRGAARRALVAAAALLAAGTAPAQAAAAHTAPGDWLYLTVTRADTRPPLDHAGTRPPFGHGDARSAPTRATLLLCDPPQGHRHAAEACAQLAAAGGDIARIPHRDMFCSMVYAPVTVHARGEWSGRPVDFTRTYANPCVMIARTGDVFRLDGTEHDRRGQGAARPPRLRP</sequence>
<comment type="similarity">
    <text evidence="2 8">Belongs to the protease inhibitor I16 (SSI) family.</text>
</comment>
<evidence type="ECO:0000256" key="3">
    <source>
        <dbReference type="ARBA" id="ARBA00011738"/>
    </source>
</evidence>
<reference evidence="12" key="2">
    <citation type="submission" date="2020-09" db="EMBL/GenBank/DDBJ databases">
        <authorList>
            <person name="Sun Q."/>
            <person name="Ohkuma M."/>
        </authorList>
    </citation>
    <scope>NUCLEOTIDE SEQUENCE</scope>
    <source>
        <strain evidence="12">JCM 5016</strain>
    </source>
</reference>
<evidence type="ECO:0000256" key="4">
    <source>
        <dbReference type="ARBA" id="ARBA00022525"/>
    </source>
</evidence>
<feature type="chain" id="PRO_5038766984" description="Subtilisin inhibitor domain-containing protein" evidence="10">
    <location>
        <begin position="34"/>
        <end position="178"/>
    </location>
</feature>
<protein>
    <recommendedName>
        <fullName evidence="11">Subtilisin inhibitor domain-containing protein</fullName>
    </recommendedName>
</protein>
<dbReference type="EMBL" id="BMWH01000019">
    <property type="protein sequence ID" value="GGZ99834.1"/>
    <property type="molecule type" value="Genomic_DNA"/>
</dbReference>
<comment type="caution">
    <text evidence="12">The sequence shown here is derived from an EMBL/GenBank/DDBJ whole genome shotgun (WGS) entry which is preliminary data.</text>
</comment>
<dbReference type="PRINTS" id="PR00294">
    <property type="entry name" value="SSBTLNINHBTR"/>
</dbReference>